<gene>
    <name evidence="1" type="ordered locus">AM1_0557</name>
</gene>
<evidence type="ECO:0000313" key="2">
    <source>
        <dbReference type="Proteomes" id="UP000000268"/>
    </source>
</evidence>
<proteinExistence type="predicted"/>
<dbReference type="KEGG" id="amr:AM1_0557"/>
<dbReference type="Proteomes" id="UP000000268">
    <property type="component" value="Chromosome"/>
</dbReference>
<dbReference type="RefSeq" id="WP_012161207.1">
    <property type="nucleotide sequence ID" value="NC_009925.1"/>
</dbReference>
<sequence length="226" mass="24497">MLLSTFELLLKDITPAEGNISNSNRKILQGYFLTVSNPNNFDVLLRLKFNATTPALDTSNLIVIRDTGGSNDFGTLDADNCYDFGLRANDTGLIILQPDILTLNPNVDTVEFRGYVEVFVRQRFPFPALLNRQLLFTPEHRGTFLPNAGETEFDQLFTAVPTSTGASLMEVDSIFTGGIGIPLPATPTTTPALPNGTGADVESLQQALAIMSQSVNDLSQQVNGVN</sequence>
<dbReference type="HOGENOM" id="CLU_087544_0_0_3"/>
<evidence type="ECO:0000313" key="1">
    <source>
        <dbReference type="EMBL" id="ABW25607.1"/>
    </source>
</evidence>
<protein>
    <submittedName>
        <fullName evidence="1">Uncharacterized protein</fullName>
    </submittedName>
</protein>
<dbReference type="EMBL" id="CP000828">
    <property type="protein sequence ID" value="ABW25607.1"/>
    <property type="molecule type" value="Genomic_DNA"/>
</dbReference>
<dbReference type="OrthoDB" id="447089at2"/>
<reference evidence="1 2" key="1">
    <citation type="journal article" date="2008" name="Proc. Natl. Acad. Sci. U.S.A.">
        <title>Niche adaptation and genome expansion in the chlorophyll d-producing cyanobacterium Acaryochloris marina.</title>
        <authorList>
            <person name="Swingley W.D."/>
            <person name="Chen M."/>
            <person name="Cheung P.C."/>
            <person name="Conrad A.L."/>
            <person name="Dejesa L.C."/>
            <person name="Hao J."/>
            <person name="Honchak B.M."/>
            <person name="Karbach L.E."/>
            <person name="Kurdoglu A."/>
            <person name="Lahiri S."/>
            <person name="Mastrian S.D."/>
            <person name="Miyashita H."/>
            <person name="Page L."/>
            <person name="Ramakrishna P."/>
            <person name="Satoh S."/>
            <person name="Sattley W.M."/>
            <person name="Shimada Y."/>
            <person name="Taylor H.L."/>
            <person name="Tomo T."/>
            <person name="Tsuchiya T."/>
            <person name="Wang Z.T."/>
            <person name="Raymond J."/>
            <person name="Mimuro M."/>
            <person name="Blankenship R.E."/>
            <person name="Touchman J.W."/>
        </authorList>
    </citation>
    <scope>NUCLEOTIDE SEQUENCE [LARGE SCALE GENOMIC DNA]</scope>
    <source>
        <strain evidence="2">MBIC 11017</strain>
    </source>
</reference>
<name>B0CD16_ACAM1</name>
<accession>B0CD16</accession>
<dbReference type="AlphaFoldDB" id="B0CD16"/>
<keyword evidence="2" id="KW-1185">Reference proteome</keyword>
<organism evidence="1 2">
    <name type="scientific">Acaryochloris marina (strain MBIC 11017)</name>
    <dbReference type="NCBI Taxonomy" id="329726"/>
    <lineage>
        <taxon>Bacteria</taxon>
        <taxon>Bacillati</taxon>
        <taxon>Cyanobacteriota</taxon>
        <taxon>Cyanophyceae</taxon>
        <taxon>Acaryochloridales</taxon>
        <taxon>Acaryochloridaceae</taxon>
        <taxon>Acaryochloris</taxon>
    </lineage>
</organism>
<dbReference type="eggNOG" id="ENOG503283D">
    <property type="taxonomic scope" value="Bacteria"/>
</dbReference>